<dbReference type="Proteomes" id="UP000019091">
    <property type="component" value="Chromosome"/>
</dbReference>
<dbReference type="PANTHER" id="PTHR32182:SF19">
    <property type="entry name" value="HOMOLOGY WITH RECF PROTEIN"/>
    <property type="match status" value="1"/>
</dbReference>
<dbReference type="GO" id="GO:0006302">
    <property type="term" value="P:double-strand break repair"/>
    <property type="evidence" value="ECO:0007669"/>
    <property type="project" value="TreeGrafter"/>
</dbReference>
<feature type="domain" description="OLD protein-like TOPRIM" evidence="1">
    <location>
        <begin position="360"/>
        <end position="424"/>
    </location>
</feature>
<evidence type="ECO:0000313" key="3">
    <source>
        <dbReference type="Proteomes" id="UP000019091"/>
    </source>
</evidence>
<dbReference type="PANTHER" id="PTHR32182">
    <property type="entry name" value="DNA REPLICATION AND REPAIR PROTEIN RECF"/>
    <property type="match status" value="1"/>
</dbReference>
<gene>
    <name evidence="2" type="ORF">F542_3120</name>
</gene>
<organism evidence="2 3">
    <name type="scientific">Bibersteinia trehalosi USDA-ARS-USMARC-188</name>
    <dbReference type="NCBI Taxonomy" id="1263829"/>
    <lineage>
        <taxon>Bacteria</taxon>
        <taxon>Pseudomonadati</taxon>
        <taxon>Pseudomonadota</taxon>
        <taxon>Gammaproteobacteria</taxon>
        <taxon>Pasteurellales</taxon>
        <taxon>Pasteurellaceae</taxon>
        <taxon>Bibersteinia</taxon>
    </lineage>
</organism>
<accession>A0A4V7I7N5</accession>
<dbReference type="Pfam" id="PF20469">
    <property type="entry name" value="OLD-like_TOPRIM"/>
    <property type="match status" value="1"/>
</dbReference>
<name>A0A4V7I7N5_BIBTR</name>
<protein>
    <recommendedName>
        <fullName evidence="1">OLD protein-like TOPRIM domain-containing protein</fullName>
    </recommendedName>
</protein>
<reference evidence="2 3" key="1">
    <citation type="journal article" date="2014" name="Genome Announc.">
        <title>Complete Closed Genome Sequences of Three Bibersteinia trehalosi Nasopharyngeal Isolates from Cattle with Shipping Fever.</title>
        <authorList>
            <person name="Harhay G.P."/>
            <person name="McVey D.S."/>
            <person name="Koren S."/>
            <person name="Phillippy A.M."/>
            <person name="Bono J."/>
            <person name="Harhay D.M."/>
            <person name="Clawson M.L."/>
            <person name="Heaton M.P."/>
            <person name="Chitko-McKown C.G."/>
            <person name="Korlach J."/>
            <person name="Smith T.P."/>
        </authorList>
    </citation>
    <scope>NUCLEOTIDE SEQUENCE [LARGE SCALE GENOMIC DNA]</scope>
    <source>
        <strain evidence="2 3">USDA-ARS-USMARC-188</strain>
    </source>
</reference>
<dbReference type="CDD" id="cd01026">
    <property type="entry name" value="TOPRIM_OLD"/>
    <property type="match status" value="1"/>
</dbReference>
<dbReference type="Gene3D" id="3.40.50.300">
    <property type="entry name" value="P-loop containing nucleotide triphosphate hydrolases"/>
    <property type="match status" value="1"/>
</dbReference>
<evidence type="ECO:0000313" key="2">
    <source>
        <dbReference type="EMBL" id="AHG81030.1"/>
    </source>
</evidence>
<dbReference type="EMBL" id="CP006954">
    <property type="protein sequence ID" value="AHG81030.1"/>
    <property type="molecule type" value="Genomic_DNA"/>
</dbReference>
<dbReference type="InterPro" id="IPR034139">
    <property type="entry name" value="TOPRIM_OLD"/>
</dbReference>
<evidence type="ECO:0000259" key="1">
    <source>
        <dbReference type="Pfam" id="PF20469"/>
    </source>
</evidence>
<dbReference type="InterPro" id="IPR027417">
    <property type="entry name" value="P-loop_NTPase"/>
</dbReference>
<dbReference type="SUPFAM" id="SSF52540">
    <property type="entry name" value="P-loop containing nucleoside triphosphate hydrolases"/>
    <property type="match status" value="1"/>
</dbReference>
<dbReference type="GO" id="GO:0000731">
    <property type="term" value="P:DNA synthesis involved in DNA repair"/>
    <property type="evidence" value="ECO:0007669"/>
    <property type="project" value="TreeGrafter"/>
</dbReference>
<proteinExistence type="predicted"/>
<dbReference type="KEGG" id="btre:F542_3120"/>
<dbReference type="InterPro" id="IPR022602">
    <property type="entry name" value="DUF2813"/>
</dbReference>
<dbReference type="Pfam" id="PF11398">
    <property type="entry name" value="DUF2813"/>
    <property type="match status" value="1"/>
</dbReference>
<dbReference type="AlphaFoldDB" id="A0A4V7I7N5"/>
<sequence>MRGFFAKGKTMFLRRLEIIGFRGINRLSMTLQPNMVLIGENAWGKTSLFDALSLIFNHQQTLYRFCESDFHIAQKDGQRTKQITLLFTFAEHFPNERHDAHNYLFQRFFIANGAKDYQIYLRVNGSISADNQIHTDYAFLDQDGREIQTAKVSELVKALIARFPIYSIRHVALHDSRHLVDLSQFDPQIRQQPYYDKIQAFSLLIQYYYFNHEARQFVGSKLQDLSALWGKVKELCYLLRLGDRELRQRLFRLFSQLFVAEGALMPVDGIHPIVLFEDPDARLHPRLVAIMWELISYLPLQRITTTNSVELLSQVALHEICRLVRTSNEIKTYRLSQHSLSKQALRRLTFHIHYNRSLALFASSWILVEGETEVWLLSALAEQMGLNLELEGIKIVEFAQCGLSPLIKYVKAMGIEWHVLADGDSAGKKYADTVRSLLDKNETLLTRLTLLPKRDIEHFLYFSGFEHVFVRLARWQDLSSSRPASRIIQQAIKKSSKPDLAIALAGEIERQGKHAIPILLQRMFRKVLNLTKG</sequence>